<comment type="caution">
    <text evidence="2">The sequence shown here is derived from an EMBL/GenBank/DDBJ whole genome shotgun (WGS) entry which is preliminary data.</text>
</comment>
<sequence length="66" mass="7069">MPAPLTTTMPTAADGKPPESPRKTKIKPPPLPVNVLQQASSIQSPSSTNSPRRVTFKKSVLDGMEK</sequence>
<evidence type="ECO:0000313" key="2">
    <source>
        <dbReference type="EMBL" id="VDI06807.1"/>
    </source>
</evidence>
<feature type="compositionally biased region" description="Low complexity" evidence="1">
    <location>
        <begin position="1"/>
        <end position="13"/>
    </location>
</feature>
<proteinExistence type="predicted"/>
<feature type="region of interest" description="Disordered" evidence="1">
    <location>
        <begin position="1"/>
        <end position="66"/>
    </location>
</feature>
<dbReference type="AlphaFoldDB" id="A0A8B6CNI3"/>
<dbReference type="Proteomes" id="UP000596742">
    <property type="component" value="Unassembled WGS sequence"/>
</dbReference>
<feature type="compositionally biased region" description="Low complexity" evidence="1">
    <location>
        <begin position="37"/>
        <end position="50"/>
    </location>
</feature>
<evidence type="ECO:0000313" key="3">
    <source>
        <dbReference type="Proteomes" id="UP000596742"/>
    </source>
</evidence>
<evidence type="ECO:0000256" key="1">
    <source>
        <dbReference type="SAM" id="MobiDB-lite"/>
    </source>
</evidence>
<dbReference type="EMBL" id="UYJE01001982">
    <property type="protein sequence ID" value="VDI06807.1"/>
    <property type="molecule type" value="Genomic_DNA"/>
</dbReference>
<organism evidence="2 3">
    <name type="scientific">Mytilus galloprovincialis</name>
    <name type="common">Mediterranean mussel</name>
    <dbReference type="NCBI Taxonomy" id="29158"/>
    <lineage>
        <taxon>Eukaryota</taxon>
        <taxon>Metazoa</taxon>
        <taxon>Spiralia</taxon>
        <taxon>Lophotrochozoa</taxon>
        <taxon>Mollusca</taxon>
        <taxon>Bivalvia</taxon>
        <taxon>Autobranchia</taxon>
        <taxon>Pteriomorphia</taxon>
        <taxon>Mytilida</taxon>
        <taxon>Mytiloidea</taxon>
        <taxon>Mytilidae</taxon>
        <taxon>Mytilinae</taxon>
        <taxon>Mytilus</taxon>
    </lineage>
</organism>
<protein>
    <submittedName>
        <fullName evidence="2">Uncharacterized protein</fullName>
    </submittedName>
</protein>
<gene>
    <name evidence="2" type="ORF">MGAL_10B044428</name>
</gene>
<reference evidence="2" key="1">
    <citation type="submission" date="2018-11" db="EMBL/GenBank/DDBJ databases">
        <authorList>
            <person name="Alioto T."/>
            <person name="Alioto T."/>
        </authorList>
    </citation>
    <scope>NUCLEOTIDE SEQUENCE</scope>
</reference>
<keyword evidence="3" id="KW-1185">Reference proteome</keyword>
<name>A0A8B6CNI3_MYTGA</name>
<accession>A0A8B6CNI3</accession>